<name>A0A6A4PHK2_LUPAL</name>
<keyword evidence="2" id="KW-1185">Reference proteome</keyword>
<evidence type="ECO:0000313" key="2">
    <source>
        <dbReference type="Proteomes" id="UP000447434"/>
    </source>
</evidence>
<organism evidence="1 2">
    <name type="scientific">Lupinus albus</name>
    <name type="common">White lupine</name>
    <name type="synonym">Lupinus termis</name>
    <dbReference type="NCBI Taxonomy" id="3870"/>
    <lineage>
        <taxon>Eukaryota</taxon>
        <taxon>Viridiplantae</taxon>
        <taxon>Streptophyta</taxon>
        <taxon>Embryophyta</taxon>
        <taxon>Tracheophyta</taxon>
        <taxon>Spermatophyta</taxon>
        <taxon>Magnoliopsida</taxon>
        <taxon>eudicotyledons</taxon>
        <taxon>Gunneridae</taxon>
        <taxon>Pentapetalae</taxon>
        <taxon>rosids</taxon>
        <taxon>fabids</taxon>
        <taxon>Fabales</taxon>
        <taxon>Fabaceae</taxon>
        <taxon>Papilionoideae</taxon>
        <taxon>50 kb inversion clade</taxon>
        <taxon>genistoids sensu lato</taxon>
        <taxon>core genistoids</taxon>
        <taxon>Genisteae</taxon>
        <taxon>Lupinus</taxon>
    </lineage>
</organism>
<proteinExistence type="predicted"/>
<dbReference type="AlphaFoldDB" id="A0A6A4PHK2"/>
<dbReference type="OrthoDB" id="1714737at2759"/>
<sequence length="87" mass="10278">MWLLPYFGSTSRKKNCNEKMDQFLKRCFYHYGQYDSQQSFVAVDKKLKEHEEIKGSEVHKCNRRVPALSSHCNANLMEVEYANLSKL</sequence>
<reference evidence="2" key="1">
    <citation type="journal article" date="2020" name="Nat. Commun.">
        <title>Genome sequence of the cluster root forming white lupin.</title>
        <authorList>
            <person name="Hufnagel B."/>
            <person name="Marques A."/>
            <person name="Soriano A."/>
            <person name="Marques L."/>
            <person name="Divol F."/>
            <person name="Doumas P."/>
            <person name="Sallet E."/>
            <person name="Mancinotti D."/>
            <person name="Carrere S."/>
            <person name="Marande W."/>
            <person name="Arribat S."/>
            <person name="Keller J."/>
            <person name="Huneau C."/>
            <person name="Blein T."/>
            <person name="Aime D."/>
            <person name="Laguerre M."/>
            <person name="Taylor J."/>
            <person name="Schubert V."/>
            <person name="Nelson M."/>
            <person name="Geu-Flores F."/>
            <person name="Crespi M."/>
            <person name="Gallardo-Guerrero K."/>
            <person name="Delaux P.-M."/>
            <person name="Salse J."/>
            <person name="Berges H."/>
            <person name="Guyot R."/>
            <person name="Gouzy J."/>
            <person name="Peret B."/>
        </authorList>
    </citation>
    <scope>NUCLEOTIDE SEQUENCE [LARGE SCALE GENOMIC DNA]</scope>
    <source>
        <strain evidence="2">cv. Amiga</strain>
    </source>
</reference>
<evidence type="ECO:0000313" key="1">
    <source>
        <dbReference type="EMBL" id="KAE9600916.1"/>
    </source>
</evidence>
<protein>
    <submittedName>
        <fullName evidence="1">Putative glucose-6-phosphate dehydrogenase (NADP(+))</fullName>
    </submittedName>
</protein>
<comment type="caution">
    <text evidence="1">The sequence shown here is derived from an EMBL/GenBank/DDBJ whole genome shotgun (WGS) entry which is preliminary data.</text>
</comment>
<dbReference type="Proteomes" id="UP000447434">
    <property type="component" value="Chromosome 13"/>
</dbReference>
<accession>A0A6A4PHK2</accession>
<gene>
    <name evidence="1" type="ORF">Lalb_Chr13g0292031</name>
</gene>
<dbReference type="Gene3D" id="3.40.50.720">
    <property type="entry name" value="NAD(P)-binding Rossmann-like Domain"/>
    <property type="match status" value="1"/>
</dbReference>
<dbReference type="EMBL" id="WOCE01000013">
    <property type="protein sequence ID" value="KAE9600916.1"/>
    <property type="molecule type" value="Genomic_DNA"/>
</dbReference>